<dbReference type="GO" id="GO:0016783">
    <property type="term" value="F:sulfurtransferase activity"/>
    <property type="evidence" value="ECO:0007669"/>
    <property type="project" value="InterPro"/>
</dbReference>
<dbReference type="SUPFAM" id="SSF52402">
    <property type="entry name" value="Adenine nucleotide alpha hydrolases-like"/>
    <property type="match status" value="1"/>
</dbReference>
<feature type="active site" description="Nucleophile and sulfur donor" evidence="1">
    <location>
        <position position="173"/>
    </location>
</feature>
<dbReference type="InterPro" id="IPR005232">
    <property type="entry name" value="LarE"/>
</dbReference>
<dbReference type="InterPro" id="IPR001962">
    <property type="entry name" value="Asn_synthase"/>
</dbReference>
<dbReference type="Pfam" id="PF00733">
    <property type="entry name" value="Asn_synthase"/>
    <property type="match status" value="1"/>
</dbReference>
<organism evidence="3 4">
    <name type="scientific">Desulfocicer vacuolatum DSM 3385</name>
    <dbReference type="NCBI Taxonomy" id="1121400"/>
    <lineage>
        <taxon>Bacteria</taxon>
        <taxon>Pseudomonadati</taxon>
        <taxon>Thermodesulfobacteriota</taxon>
        <taxon>Desulfobacteria</taxon>
        <taxon>Desulfobacterales</taxon>
        <taxon>Desulfobacteraceae</taxon>
        <taxon>Desulfocicer</taxon>
    </lineage>
</organism>
<gene>
    <name evidence="3" type="ORF">SAMN02746065_10737</name>
</gene>
<dbReference type="NCBIfam" id="TIGR00268">
    <property type="entry name" value="ATP-dependent sacrificial sulfur transferase LarE"/>
    <property type="match status" value="1"/>
</dbReference>
<dbReference type="Proteomes" id="UP000192418">
    <property type="component" value="Unassembled WGS sequence"/>
</dbReference>
<sequence>MRKKIEELKTLLKIKTPLAIAFSGGVDSVFLAAMAKKNMGSKILLLTLVSEFQAKQDTDNAIRMAEKLGLPHEIIHFNPWEDQSLIQNNENRCYLCKKLGFSLLRMAAENRGFTALAHGVNQDDLSDYRPGLTATGELGILSPLVDAGLTKAEIRTVSREMGLETWNMPSQSCLATRIPYGEQLTRKKIQQISDAEAELQQLGFEKIRVRCHGDMARIECDSKDIETLSSSLYRKKITKAFYALGFKFVSLDLDGYASGNMNRGLRKA</sequence>
<dbReference type="PANTHER" id="PTHR43169">
    <property type="entry name" value="EXSB FAMILY PROTEIN"/>
    <property type="match status" value="1"/>
</dbReference>
<reference evidence="3 4" key="1">
    <citation type="submission" date="2017-04" db="EMBL/GenBank/DDBJ databases">
        <authorList>
            <person name="Afonso C.L."/>
            <person name="Miller P.J."/>
            <person name="Scott M.A."/>
            <person name="Spackman E."/>
            <person name="Goraichik I."/>
            <person name="Dimitrov K.M."/>
            <person name="Suarez D.L."/>
            <person name="Swayne D.E."/>
        </authorList>
    </citation>
    <scope>NUCLEOTIDE SEQUENCE [LARGE SCALE GENOMIC DNA]</scope>
    <source>
        <strain evidence="3 4">DSM 3385</strain>
    </source>
</reference>
<protein>
    <recommendedName>
        <fullName evidence="2">Asparagine synthetase domain-containing protein</fullName>
    </recommendedName>
</protein>
<dbReference type="EMBL" id="FWXY01000007">
    <property type="protein sequence ID" value="SMC68781.1"/>
    <property type="molecule type" value="Genomic_DNA"/>
</dbReference>
<feature type="domain" description="Asparagine synthetase" evidence="2">
    <location>
        <begin position="15"/>
        <end position="81"/>
    </location>
</feature>
<evidence type="ECO:0000313" key="4">
    <source>
        <dbReference type="Proteomes" id="UP000192418"/>
    </source>
</evidence>
<dbReference type="AlphaFoldDB" id="A0A1W2B7L9"/>
<proteinExistence type="predicted"/>
<dbReference type="CDD" id="cd01990">
    <property type="entry name" value="LarE-like"/>
    <property type="match status" value="1"/>
</dbReference>
<evidence type="ECO:0000256" key="1">
    <source>
        <dbReference type="PIRSR" id="PIRSR006661-1"/>
    </source>
</evidence>
<dbReference type="InterPro" id="IPR014729">
    <property type="entry name" value="Rossmann-like_a/b/a_fold"/>
</dbReference>
<dbReference type="GO" id="GO:0004066">
    <property type="term" value="F:asparagine synthase (glutamine-hydrolyzing) activity"/>
    <property type="evidence" value="ECO:0007669"/>
    <property type="project" value="InterPro"/>
</dbReference>
<dbReference type="Gene3D" id="3.40.50.620">
    <property type="entry name" value="HUPs"/>
    <property type="match status" value="1"/>
</dbReference>
<evidence type="ECO:0000259" key="2">
    <source>
        <dbReference type="Pfam" id="PF00733"/>
    </source>
</evidence>
<keyword evidence="4" id="KW-1185">Reference proteome</keyword>
<evidence type="ECO:0000313" key="3">
    <source>
        <dbReference type="EMBL" id="SMC68781.1"/>
    </source>
</evidence>
<dbReference type="STRING" id="1121400.SAMN02746065_10737"/>
<dbReference type="GO" id="GO:0006529">
    <property type="term" value="P:asparagine biosynthetic process"/>
    <property type="evidence" value="ECO:0007669"/>
    <property type="project" value="InterPro"/>
</dbReference>
<dbReference type="PIRSF" id="PIRSF006661">
    <property type="entry name" value="PP-lp_UCP006661"/>
    <property type="match status" value="1"/>
</dbReference>
<dbReference type="RefSeq" id="WP_170923759.1">
    <property type="nucleotide sequence ID" value="NZ_FWXY01000007.1"/>
</dbReference>
<dbReference type="InterPro" id="IPR052188">
    <property type="entry name" value="Ni-pincer_cofactor_biosynth"/>
</dbReference>
<name>A0A1W2B7L9_9BACT</name>
<accession>A0A1W2B7L9</accession>
<dbReference type="PANTHER" id="PTHR43169:SF2">
    <property type="entry name" value="NAD_GMP SYNTHASE DOMAIN-CONTAINING PROTEIN"/>
    <property type="match status" value="1"/>
</dbReference>